<keyword evidence="1" id="KW-0378">Hydrolase</keyword>
<evidence type="ECO:0000313" key="2">
    <source>
        <dbReference type="Proteomes" id="UP000617531"/>
    </source>
</evidence>
<dbReference type="Gene3D" id="3.40.50.1820">
    <property type="entry name" value="alpha/beta hydrolase"/>
    <property type="match status" value="1"/>
</dbReference>
<reference evidence="1" key="2">
    <citation type="submission" date="2020-09" db="EMBL/GenBank/DDBJ databases">
        <authorList>
            <person name="Sun Q."/>
            <person name="Zhou Y."/>
        </authorList>
    </citation>
    <scope>NUCLEOTIDE SEQUENCE</scope>
    <source>
        <strain evidence="1">CGMCC 1.16548</strain>
    </source>
</reference>
<dbReference type="SUPFAM" id="SSF53474">
    <property type="entry name" value="alpha/beta-Hydrolases"/>
    <property type="match status" value="1"/>
</dbReference>
<accession>A0A8J3M155</accession>
<dbReference type="InterPro" id="IPR029058">
    <property type="entry name" value="AB_hydrolase_fold"/>
</dbReference>
<comment type="caution">
    <text evidence="1">The sequence shown here is derived from an EMBL/GenBank/DDBJ whole genome shotgun (WGS) entry which is preliminary data.</text>
</comment>
<reference evidence="1" key="1">
    <citation type="journal article" date="2014" name="Int. J. Syst. Evol. Microbiol.">
        <title>Complete genome sequence of Corynebacterium casei LMG S-19264T (=DSM 44701T), isolated from a smear-ripened cheese.</title>
        <authorList>
            <consortium name="US DOE Joint Genome Institute (JGI-PGF)"/>
            <person name="Walter F."/>
            <person name="Albersmeier A."/>
            <person name="Kalinowski J."/>
            <person name="Ruckert C."/>
        </authorList>
    </citation>
    <scope>NUCLEOTIDE SEQUENCE</scope>
    <source>
        <strain evidence="1">CGMCC 1.16548</strain>
    </source>
</reference>
<protein>
    <submittedName>
        <fullName evidence="1">Alpha/beta hydrolase</fullName>
    </submittedName>
</protein>
<dbReference type="EMBL" id="BNAI01000002">
    <property type="protein sequence ID" value="GHF12595.1"/>
    <property type="molecule type" value="Genomic_DNA"/>
</dbReference>
<organism evidence="1 2">
    <name type="scientific">Pseudolysinimonas yzui</name>
    <dbReference type="NCBI Taxonomy" id="2708254"/>
    <lineage>
        <taxon>Bacteria</taxon>
        <taxon>Bacillati</taxon>
        <taxon>Actinomycetota</taxon>
        <taxon>Actinomycetes</taxon>
        <taxon>Micrococcales</taxon>
        <taxon>Microbacteriaceae</taxon>
        <taxon>Pseudolysinimonas</taxon>
    </lineage>
</organism>
<keyword evidence="2" id="KW-1185">Reference proteome</keyword>
<dbReference type="Proteomes" id="UP000617531">
    <property type="component" value="Unassembled WGS sequence"/>
</dbReference>
<proteinExistence type="predicted"/>
<dbReference type="AlphaFoldDB" id="A0A8J3M155"/>
<evidence type="ECO:0000313" key="1">
    <source>
        <dbReference type="EMBL" id="GHF12595.1"/>
    </source>
</evidence>
<gene>
    <name evidence="1" type="ORF">GCM10011600_11720</name>
</gene>
<dbReference type="GO" id="GO:0016787">
    <property type="term" value="F:hydrolase activity"/>
    <property type="evidence" value="ECO:0007669"/>
    <property type="project" value="UniProtKB-KW"/>
</dbReference>
<sequence>MLSRLPDRLAADVIARRLQAITARRYDLPVLSSTQGTVTVPATVSTTLPGRYGLLSRGGALAQVGEILDVSSDRVTRELVTRTAKVAGQRMSWTGAIHASSDQLAGTVETVDLSTEGVPCRAWVIAPREMSTRWSVHMGGLGADARSSLRSAEVALAAGQGCMVLGIHRRRRHGFGVLEVGVIRRAFSTLRDRGATSVTGFGWSFGALAMLLAHRLAPDPLMRAFVLVSPLLDWFASAAVAAAAAGIRPAVLDGAVAIAEARNRYNVPWFRGALQLDALPWPADRPLAIPALLLHSRGDQTNPFETTHRFAGSHEEDVTLIELPNAPHTLEWNANEYAVTQAVSAFLRTQ</sequence>
<name>A0A8J3M155_9MICO</name>
<dbReference type="RefSeq" id="WP_191282553.1">
    <property type="nucleotide sequence ID" value="NZ_BNAI01000002.1"/>
</dbReference>